<evidence type="ECO:0000313" key="1">
    <source>
        <dbReference type="EMBL" id="MDX7723471.1"/>
    </source>
</evidence>
<dbReference type="EMBL" id="JAWZVU010000316">
    <property type="protein sequence ID" value="MDX7723471.1"/>
    <property type="molecule type" value="Genomic_DNA"/>
</dbReference>
<gene>
    <name evidence="1" type="ORF">SJS77_24180</name>
</gene>
<dbReference type="Proteomes" id="UP001277183">
    <property type="component" value="Unassembled WGS sequence"/>
</dbReference>
<protein>
    <recommendedName>
        <fullName evidence="3">MarR family transcriptional regulator</fullName>
    </recommendedName>
</protein>
<evidence type="ECO:0000313" key="2">
    <source>
        <dbReference type="Proteomes" id="UP001277183"/>
    </source>
</evidence>
<comment type="caution">
    <text evidence="1">The sequence shown here is derived from an EMBL/GenBank/DDBJ whole genome shotgun (WGS) entry which is preliminary data.</text>
</comment>
<dbReference type="AlphaFoldDB" id="A0AAW9FA85"/>
<organism evidence="1 2">
    <name type="scientific">Aeromonas caviae</name>
    <name type="common">Aeromonas punctata</name>
    <dbReference type="NCBI Taxonomy" id="648"/>
    <lineage>
        <taxon>Bacteria</taxon>
        <taxon>Pseudomonadati</taxon>
        <taxon>Pseudomonadota</taxon>
        <taxon>Gammaproteobacteria</taxon>
        <taxon>Aeromonadales</taxon>
        <taxon>Aeromonadaceae</taxon>
        <taxon>Aeromonas</taxon>
    </lineage>
</organism>
<dbReference type="RefSeq" id="WP_319887017.1">
    <property type="nucleotide sequence ID" value="NZ_JAWZVU010000316.1"/>
</dbReference>
<accession>A0AAW9FA85</accession>
<proteinExistence type="predicted"/>
<sequence length="110" mass="12430">MSNITEILIANKDLFSHQQYRLLMLIAENPNSYRRDLEALDPCLHYTPAFRQAVEGKLALIGLEIESRPALDGSQRKLYSLREVRQDHAKSVRAVCDSFGYSVYAAGGDE</sequence>
<reference evidence="1" key="1">
    <citation type="submission" date="2023-11" db="EMBL/GenBank/DDBJ databases">
        <title>WGS of Aeromonas in Northern Israel.</title>
        <authorList>
            <person name="Hershko Y."/>
        </authorList>
    </citation>
    <scope>NUCLEOTIDE SEQUENCE</scope>
    <source>
        <strain evidence="1">77416</strain>
    </source>
</reference>
<name>A0AAW9FA85_AERCA</name>
<evidence type="ECO:0008006" key="3">
    <source>
        <dbReference type="Google" id="ProtNLM"/>
    </source>
</evidence>